<evidence type="ECO:0000256" key="1">
    <source>
        <dbReference type="SAM" id="MobiDB-lite"/>
    </source>
</evidence>
<comment type="caution">
    <text evidence="3">The sequence shown here is derived from an EMBL/GenBank/DDBJ whole genome shotgun (WGS) entry which is preliminary data.</text>
</comment>
<keyword evidence="4" id="KW-1185">Reference proteome</keyword>
<feature type="transmembrane region" description="Helical" evidence="2">
    <location>
        <begin position="72"/>
        <end position="96"/>
    </location>
</feature>
<feature type="region of interest" description="Disordered" evidence="1">
    <location>
        <begin position="300"/>
        <end position="325"/>
    </location>
</feature>
<accession>A0A9P6RAZ7</accession>
<evidence type="ECO:0000256" key="2">
    <source>
        <dbReference type="SAM" id="Phobius"/>
    </source>
</evidence>
<dbReference type="Proteomes" id="UP000823405">
    <property type="component" value="Unassembled WGS sequence"/>
</dbReference>
<keyword evidence="2" id="KW-0812">Transmembrane</keyword>
<organism evidence="3 4">
    <name type="scientific">Linnemannia gamsii</name>
    <dbReference type="NCBI Taxonomy" id="64522"/>
    <lineage>
        <taxon>Eukaryota</taxon>
        <taxon>Fungi</taxon>
        <taxon>Fungi incertae sedis</taxon>
        <taxon>Mucoromycota</taxon>
        <taxon>Mortierellomycotina</taxon>
        <taxon>Mortierellomycetes</taxon>
        <taxon>Mortierellales</taxon>
        <taxon>Mortierellaceae</taxon>
        <taxon>Linnemannia</taxon>
    </lineage>
</organism>
<reference evidence="3" key="1">
    <citation type="journal article" date="2020" name="Fungal Divers.">
        <title>Resolving the Mortierellaceae phylogeny through synthesis of multi-gene phylogenetics and phylogenomics.</title>
        <authorList>
            <person name="Vandepol N."/>
            <person name="Liber J."/>
            <person name="Desiro A."/>
            <person name="Na H."/>
            <person name="Kennedy M."/>
            <person name="Barry K."/>
            <person name="Grigoriev I.V."/>
            <person name="Miller A.N."/>
            <person name="O'Donnell K."/>
            <person name="Stajich J.E."/>
            <person name="Bonito G."/>
        </authorList>
    </citation>
    <scope>NUCLEOTIDE SEQUENCE</scope>
    <source>
        <strain evidence="3">NVP60</strain>
    </source>
</reference>
<feature type="transmembrane region" description="Helical" evidence="2">
    <location>
        <begin position="192"/>
        <end position="216"/>
    </location>
</feature>
<name>A0A9P6RAZ7_9FUNG</name>
<sequence>MPFQTQPPSKSSSLKSQCASVPGDNLKIRVPRPRVINCVFFFLLFGPFLLDLPSVISSGTFLSRSEYVRTNIAIAVHFLTLGGVILIATGIFYFTLNQLTNAIAEYTVPSELTLVHVGVIPASPDGTGGQTFTLSPLPESEKEDEDVWDTSLTKVRHRLISIRNAGTVMLLFYVFIYVIYGVTRPLIHQNIVWNVFFCIVFNLDPGTPTIFAYFIFSIVHHVNSGPPALRQVYSIPKPPVIHIPSSRPARPLSDSFLFDLHRSPSDGSRIDTSLWSPSKEAKGRPYDLFQLDLEQMLAESQNPNPIAVPSSAVLKNQQPRPRTHA</sequence>
<feature type="transmembrane region" description="Helical" evidence="2">
    <location>
        <begin position="35"/>
        <end position="52"/>
    </location>
</feature>
<evidence type="ECO:0000313" key="4">
    <source>
        <dbReference type="Proteomes" id="UP000823405"/>
    </source>
</evidence>
<dbReference type="OrthoDB" id="2418095at2759"/>
<evidence type="ECO:0000313" key="3">
    <source>
        <dbReference type="EMBL" id="KAG0316274.1"/>
    </source>
</evidence>
<gene>
    <name evidence="3" type="ORF">BGZ97_007132</name>
</gene>
<dbReference type="AlphaFoldDB" id="A0A9P6RAZ7"/>
<protein>
    <submittedName>
        <fullName evidence="3">Uncharacterized protein</fullName>
    </submittedName>
</protein>
<keyword evidence="2" id="KW-0472">Membrane</keyword>
<proteinExistence type="predicted"/>
<feature type="compositionally biased region" description="Polar residues" evidence="1">
    <location>
        <begin position="313"/>
        <end position="325"/>
    </location>
</feature>
<keyword evidence="2" id="KW-1133">Transmembrane helix</keyword>
<feature type="transmembrane region" description="Helical" evidence="2">
    <location>
        <begin position="162"/>
        <end position="180"/>
    </location>
</feature>
<dbReference type="EMBL" id="JAAAIN010000316">
    <property type="protein sequence ID" value="KAG0316274.1"/>
    <property type="molecule type" value="Genomic_DNA"/>
</dbReference>